<dbReference type="Proteomes" id="UP001221328">
    <property type="component" value="Unassembled WGS sequence"/>
</dbReference>
<feature type="domain" description="MmyB-like transcription regulator ligand binding" evidence="2">
    <location>
        <begin position="13"/>
        <end position="117"/>
    </location>
</feature>
<organism evidence="3 4">
    <name type="scientific">Streptomyces gilvifuscus</name>
    <dbReference type="NCBI Taxonomy" id="1550617"/>
    <lineage>
        <taxon>Bacteria</taxon>
        <taxon>Bacillati</taxon>
        <taxon>Actinomycetota</taxon>
        <taxon>Actinomycetes</taxon>
        <taxon>Kitasatosporales</taxon>
        <taxon>Streptomycetaceae</taxon>
        <taxon>Streptomyces</taxon>
    </lineage>
</organism>
<keyword evidence="4" id="KW-1185">Reference proteome</keyword>
<evidence type="ECO:0000256" key="1">
    <source>
        <dbReference type="SAM" id="MobiDB-lite"/>
    </source>
</evidence>
<evidence type="ECO:0000313" key="3">
    <source>
        <dbReference type="EMBL" id="MDC2953233.1"/>
    </source>
</evidence>
<gene>
    <name evidence="3" type="ORF">PO587_02050</name>
</gene>
<dbReference type="Gene3D" id="3.30.450.180">
    <property type="match status" value="1"/>
</dbReference>
<sequence>MGPQPRVDLVVRHRALYTDWHDEAQLAVASLRLIAGRHPDDRRLTELVGQLTVQCDEFASRWARHPVRTCTSGVKRLRHPLVGTMDLSFENLVIPGSSGRRLIAYTAEPGSPSAAQQTQRRLGRRGHAMVRREGGAPPK</sequence>
<evidence type="ECO:0000259" key="2">
    <source>
        <dbReference type="Pfam" id="PF17765"/>
    </source>
</evidence>
<reference evidence="3 4" key="1">
    <citation type="journal article" date="2015" name="Int. J. Syst. Evol. Microbiol.">
        <title>Streptomyces gilvifuscus sp. nov., an actinomycete that produces antibacterial compounds isolated from soil.</title>
        <authorList>
            <person name="Nguyen T.M."/>
            <person name="Kim J."/>
        </authorList>
    </citation>
    <scope>NUCLEOTIDE SEQUENCE [LARGE SCALE GENOMIC DNA]</scope>
    <source>
        <strain evidence="3 4">T113</strain>
    </source>
</reference>
<evidence type="ECO:0000313" key="4">
    <source>
        <dbReference type="Proteomes" id="UP001221328"/>
    </source>
</evidence>
<feature type="region of interest" description="Disordered" evidence="1">
    <location>
        <begin position="108"/>
        <end position="139"/>
    </location>
</feature>
<accession>A0ABT5FL34</accession>
<comment type="caution">
    <text evidence="3">The sequence shown here is derived from an EMBL/GenBank/DDBJ whole genome shotgun (WGS) entry which is preliminary data.</text>
</comment>
<dbReference type="InterPro" id="IPR041413">
    <property type="entry name" value="MLTR_LBD"/>
</dbReference>
<dbReference type="PANTHER" id="PTHR35010">
    <property type="entry name" value="BLL4672 PROTEIN-RELATED"/>
    <property type="match status" value="1"/>
</dbReference>
<dbReference type="RefSeq" id="WP_272173865.1">
    <property type="nucleotide sequence ID" value="NZ_JAQOSK010000001.1"/>
</dbReference>
<protein>
    <recommendedName>
        <fullName evidence="2">MmyB-like transcription regulator ligand binding domain-containing protein</fullName>
    </recommendedName>
</protein>
<dbReference type="EMBL" id="JAQOSK010000001">
    <property type="protein sequence ID" value="MDC2953233.1"/>
    <property type="molecule type" value="Genomic_DNA"/>
</dbReference>
<name>A0ABT5FL34_9ACTN</name>
<dbReference type="PANTHER" id="PTHR35010:SF2">
    <property type="entry name" value="BLL4672 PROTEIN"/>
    <property type="match status" value="1"/>
</dbReference>
<dbReference type="Pfam" id="PF17765">
    <property type="entry name" value="MLTR_LBD"/>
    <property type="match status" value="1"/>
</dbReference>
<proteinExistence type="predicted"/>
<feature type="compositionally biased region" description="Basic and acidic residues" evidence="1">
    <location>
        <begin position="130"/>
        <end position="139"/>
    </location>
</feature>